<dbReference type="EMBL" id="BTCL01000006">
    <property type="protein sequence ID" value="GMK45202.1"/>
    <property type="molecule type" value="Genomic_DNA"/>
</dbReference>
<accession>A0ABQ6NLU0</accession>
<organism evidence="1 2">
    <name type="scientific">Paenibacillus glycanilyticus</name>
    <dbReference type="NCBI Taxonomy" id="126569"/>
    <lineage>
        <taxon>Bacteria</taxon>
        <taxon>Bacillati</taxon>
        <taxon>Bacillota</taxon>
        <taxon>Bacilli</taxon>
        <taxon>Bacillales</taxon>
        <taxon>Paenibacillaceae</taxon>
        <taxon>Paenibacillus</taxon>
    </lineage>
</organism>
<dbReference type="RefSeq" id="WP_317979989.1">
    <property type="nucleotide sequence ID" value="NZ_BTCL01000006.1"/>
</dbReference>
<name>A0ABQ6NLU0_9BACL</name>
<evidence type="ECO:0008006" key="3">
    <source>
        <dbReference type="Google" id="ProtNLM"/>
    </source>
</evidence>
<proteinExistence type="predicted"/>
<gene>
    <name evidence="1" type="ORF">PghCCS26_23300</name>
</gene>
<keyword evidence="2" id="KW-1185">Reference proteome</keyword>
<comment type="caution">
    <text evidence="1">The sequence shown here is derived from an EMBL/GenBank/DDBJ whole genome shotgun (WGS) entry which is preliminary data.</text>
</comment>
<dbReference type="InterPro" id="IPR026838">
    <property type="entry name" value="YheC/D"/>
</dbReference>
<evidence type="ECO:0000313" key="1">
    <source>
        <dbReference type="EMBL" id="GMK45202.1"/>
    </source>
</evidence>
<dbReference type="Proteomes" id="UP001285921">
    <property type="component" value="Unassembled WGS sequence"/>
</dbReference>
<dbReference type="Pfam" id="PF14398">
    <property type="entry name" value="ATPgrasp_YheCD"/>
    <property type="match status" value="1"/>
</dbReference>
<evidence type="ECO:0000313" key="2">
    <source>
        <dbReference type="Proteomes" id="UP001285921"/>
    </source>
</evidence>
<dbReference type="SUPFAM" id="SSF56059">
    <property type="entry name" value="Glutathione synthetase ATP-binding domain-like"/>
    <property type="match status" value="1"/>
</dbReference>
<dbReference type="Gene3D" id="3.30.470.20">
    <property type="entry name" value="ATP-grasp fold, B domain"/>
    <property type="match status" value="1"/>
</dbReference>
<sequence length="249" mass="28646">MRKRRGVYNKWAKTIVLNRKASTRSHVPHTLLFSERSLKSMLRLYQMVYVKPNAGSHGDGVMRVEHKNGTYSYQLGAKKRSNLTWAQLVASLTHKIQGTKYIIQRGIHLSRFKNRIYDLRVEVQLNEYGRWQITGMLARVAQQGMAVTNGAQGADVYPFRSVIASHGGTELVRKMASQLNSMCIECAHQLKAQYPFLTELGFDIALDQQLHPWILEVNTTPEAIPFKKLPTLKMYKRILHLRKLNARRT</sequence>
<reference evidence="1 2" key="1">
    <citation type="submission" date="2023-05" db="EMBL/GenBank/DDBJ databases">
        <title>Draft genome of Paenibacillus sp. CCS26.</title>
        <authorList>
            <person name="Akita H."/>
            <person name="Shinto Y."/>
            <person name="Kimura Z."/>
        </authorList>
    </citation>
    <scope>NUCLEOTIDE SEQUENCE [LARGE SCALE GENOMIC DNA]</scope>
    <source>
        <strain evidence="1 2">CCS26</strain>
    </source>
</reference>
<protein>
    <recommendedName>
        <fullName evidence="3">YheC/YheD family protein</fullName>
    </recommendedName>
</protein>